<dbReference type="InterPro" id="IPR036736">
    <property type="entry name" value="ACP-like_sf"/>
</dbReference>
<proteinExistence type="predicted"/>
<dbReference type="Proteomes" id="UP000446768">
    <property type="component" value="Unassembled WGS sequence"/>
</dbReference>
<feature type="domain" description="Carrier" evidence="1">
    <location>
        <begin position="8"/>
        <end position="85"/>
    </location>
</feature>
<dbReference type="SUPFAM" id="SSF47336">
    <property type="entry name" value="ACP-like"/>
    <property type="match status" value="1"/>
</dbReference>
<sequence>MSDFNNRAALEQKIADILRKLLMIEDDIVLDVKADLVGQIGLDSIEAFDAVATLHEILGESIPTTFNPKASNSIDLLSTYIFQQFGDTGVGKILAVDIDELNMADADDSL</sequence>
<name>A0A7X2LVQ3_9BURK</name>
<dbReference type="InterPro" id="IPR009081">
    <property type="entry name" value="PP-bd_ACP"/>
</dbReference>
<keyword evidence="3" id="KW-1185">Reference proteome</keyword>
<accession>A0A7X2LVQ3</accession>
<evidence type="ECO:0000313" key="3">
    <source>
        <dbReference type="Proteomes" id="UP000446768"/>
    </source>
</evidence>
<dbReference type="AlphaFoldDB" id="A0A7X2LVQ3"/>
<evidence type="ECO:0000259" key="1">
    <source>
        <dbReference type="PROSITE" id="PS50075"/>
    </source>
</evidence>
<dbReference type="EMBL" id="WKJJ01000022">
    <property type="protein sequence ID" value="MRV75691.1"/>
    <property type="molecule type" value="Genomic_DNA"/>
</dbReference>
<organism evidence="2 3">
    <name type="scientific">Pseudoduganella rivuli</name>
    <dbReference type="NCBI Taxonomy" id="2666085"/>
    <lineage>
        <taxon>Bacteria</taxon>
        <taxon>Pseudomonadati</taxon>
        <taxon>Pseudomonadota</taxon>
        <taxon>Betaproteobacteria</taxon>
        <taxon>Burkholderiales</taxon>
        <taxon>Oxalobacteraceae</taxon>
        <taxon>Telluria group</taxon>
        <taxon>Pseudoduganella</taxon>
    </lineage>
</organism>
<protein>
    <recommendedName>
        <fullName evidence="1">Carrier domain-containing protein</fullName>
    </recommendedName>
</protein>
<comment type="caution">
    <text evidence="2">The sequence shown here is derived from an EMBL/GenBank/DDBJ whole genome shotgun (WGS) entry which is preliminary data.</text>
</comment>
<gene>
    <name evidence="2" type="ORF">GJ700_28635</name>
</gene>
<dbReference type="PROSITE" id="PS50075">
    <property type="entry name" value="CARRIER"/>
    <property type="match status" value="1"/>
</dbReference>
<dbReference type="RefSeq" id="WP_154380475.1">
    <property type="nucleotide sequence ID" value="NZ_WKJJ01000022.1"/>
</dbReference>
<dbReference type="Pfam" id="PF00550">
    <property type="entry name" value="PP-binding"/>
    <property type="match status" value="1"/>
</dbReference>
<dbReference type="Gene3D" id="1.10.1200.10">
    <property type="entry name" value="ACP-like"/>
    <property type="match status" value="1"/>
</dbReference>
<evidence type="ECO:0000313" key="2">
    <source>
        <dbReference type="EMBL" id="MRV75691.1"/>
    </source>
</evidence>
<reference evidence="2 3" key="1">
    <citation type="submission" date="2019-11" db="EMBL/GenBank/DDBJ databases">
        <title>Novel species isolated from a subtropical stream in China.</title>
        <authorList>
            <person name="Lu H."/>
        </authorList>
    </citation>
    <scope>NUCLEOTIDE SEQUENCE [LARGE SCALE GENOMIC DNA]</scope>
    <source>
        <strain evidence="2 3">FT92W</strain>
    </source>
</reference>